<reference evidence="2 3" key="1">
    <citation type="submission" date="2014-04" db="EMBL/GenBank/DDBJ databases">
        <authorList>
            <consortium name="DOE Joint Genome Institute"/>
            <person name="Kuo A."/>
            <person name="Gay G."/>
            <person name="Dore J."/>
            <person name="Kohler A."/>
            <person name="Nagy L.G."/>
            <person name="Floudas D."/>
            <person name="Copeland A."/>
            <person name="Barry K.W."/>
            <person name="Cichocki N."/>
            <person name="Veneault-Fourrey C."/>
            <person name="LaButti K."/>
            <person name="Lindquist E.A."/>
            <person name="Lipzen A."/>
            <person name="Lundell T."/>
            <person name="Morin E."/>
            <person name="Murat C."/>
            <person name="Sun H."/>
            <person name="Tunlid A."/>
            <person name="Henrissat B."/>
            <person name="Grigoriev I.V."/>
            <person name="Hibbett D.S."/>
            <person name="Martin F."/>
            <person name="Nordberg H.P."/>
            <person name="Cantor M.N."/>
            <person name="Hua S.X."/>
        </authorList>
    </citation>
    <scope>NUCLEOTIDE SEQUENCE [LARGE SCALE GENOMIC DNA]</scope>
    <source>
        <strain evidence="3">h7</strain>
    </source>
</reference>
<reference evidence="3" key="2">
    <citation type="submission" date="2015-01" db="EMBL/GenBank/DDBJ databases">
        <title>Evolutionary Origins and Diversification of the Mycorrhizal Mutualists.</title>
        <authorList>
            <consortium name="DOE Joint Genome Institute"/>
            <consortium name="Mycorrhizal Genomics Consortium"/>
            <person name="Kohler A."/>
            <person name="Kuo A."/>
            <person name="Nagy L.G."/>
            <person name="Floudas D."/>
            <person name="Copeland A."/>
            <person name="Barry K.W."/>
            <person name="Cichocki N."/>
            <person name="Veneault-Fourrey C."/>
            <person name="LaButti K."/>
            <person name="Lindquist E.A."/>
            <person name="Lipzen A."/>
            <person name="Lundell T."/>
            <person name="Morin E."/>
            <person name="Murat C."/>
            <person name="Riley R."/>
            <person name="Ohm R."/>
            <person name="Sun H."/>
            <person name="Tunlid A."/>
            <person name="Henrissat B."/>
            <person name="Grigoriev I.V."/>
            <person name="Hibbett D.S."/>
            <person name="Martin F."/>
        </authorList>
    </citation>
    <scope>NUCLEOTIDE SEQUENCE [LARGE SCALE GENOMIC DNA]</scope>
    <source>
        <strain evidence="3">h7</strain>
    </source>
</reference>
<feature type="non-terminal residue" evidence="2">
    <location>
        <position position="1"/>
    </location>
</feature>
<accession>A0A0C3CEW4</accession>
<protein>
    <recommendedName>
        <fullName evidence="1">DUF6533 domain-containing protein</fullName>
    </recommendedName>
</protein>
<name>A0A0C3CEW4_HEBCY</name>
<sequence>AGKYFQLAAFVMLVYDHKLTFPSANVNRIWRQKLSGATVLFLINRYITPLQFII</sequence>
<dbReference type="EMBL" id="KN831777">
    <property type="protein sequence ID" value="KIM42739.1"/>
    <property type="molecule type" value="Genomic_DNA"/>
</dbReference>
<dbReference type="OrthoDB" id="2745134at2759"/>
<proteinExistence type="predicted"/>
<evidence type="ECO:0000259" key="1">
    <source>
        <dbReference type="Pfam" id="PF20151"/>
    </source>
</evidence>
<evidence type="ECO:0000313" key="2">
    <source>
        <dbReference type="EMBL" id="KIM42739.1"/>
    </source>
</evidence>
<keyword evidence="3" id="KW-1185">Reference proteome</keyword>
<dbReference type="HOGENOM" id="CLU_190864_0_0_1"/>
<dbReference type="AlphaFoldDB" id="A0A0C3CEW4"/>
<dbReference type="InterPro" id="IPR045340">
    <property type="entry name" value="DUF6533"/>
</dbReference>
<dbReference type="Pfam" id="PF20151">
    <property type="entry name" value="DUF6533"/>
    <property type="match status" value="1"/>
</dbReference>
<feature type="non-terminal residue" evidence="2">
    <location>
        <position position="54"/>
    </location>
</feature>
<evidence type="ECO:0000313" key="3">
    <source>
        <dbReference type="Proteomes" id="UP000053424"/>
    </source>
</evidence>
<dbReference type="Proteomes" id="UP000053424">
    <property type="component" value="Unassembled WGS sequence"/>
</dbReference>
<dbReference type="STRING" id="686832.A0A0C3CEW4"/>
<feature type="domain" description="DUF6533" evidence="1">
    <location>
        <begin position="4"/>
        <end position="50"/>
    </location>
</feature>
<gene>
    <name evidence="2" type="ORF">M413DRAFT_47539</name>
</gene>
<organism evidence="2 3">
    <name type="scientific">Hebeloma cylindrosporum</name>
    <dbReference type="NCBI Taxonomy" id="76867"/>
    <lineage>
        <taxon>Eukaryota</taxon>
        <taxon>Fungi</taxon>
        <taxon>Dikarya</taxon>
        <taxon>Basidiomycota</taxon>
        <taxon>Agaricomycotina</taxon>
        <taxon>Agaricomycetes</taxon>
        <taxon>Agaricomycetidae</taxon>
        <taxon>Agaricales</taxon>
        <taxon>Agaricineae</taxon>
        <taxon>Hymenogastraceae</taxon>
        <taxon>Hebeloma</taxon>
    </lineage>
</organism>